<feature type="region of interest" description="Disordered" evidence="3">
    <location>
        <begin position="1"/>
        <end position="157"/>
    </location>
</feature>
<sequence>MAECVRERPKAKKKKATNIQKNESKVTPKTGGSQPENSIVLQDTEIASTTEKVEIKNKENGSENKANSEPVASLDTSKNVTRIEDKQEIASSEGENENKEINKTETEEGEAGLLNTESVAVQSSLLPATDFHSELPEENDDNLTKNEPESVEGSAPFPSLEVTQEDDSLEQAVNPSTIISPYAESTAPPPSLEPVELQITGAIATAPPPSIELKSENTLVQDDIVMPQSVRPRSQVMTSRESLQQPLVEPIIETMEAFSEYQMKHFYHNQELEQIDFFVDEFLKNSQKEQHEFFELIQFYYKSRRRLGEILDKVEGLQSELKKKKDDAWVIKQNVYKAEGTCSCGVKVSQQQKYQQAFFQEEVKKSMSSELYTIRGIAHETLPLELYNSQVARLRIINYLTKFFHSSPELFNLTEELPISAKLPSNVDNNAIQVLLQLQECISILFHFKRYGVLEVTFSDDLHSWLDLLVAALHRIGTLPDSFFLLNHLLRCPPSTVAKISNYLQFPSFKTYSLVNKWNSPLVHHFMVMLATLTLPVKSRQEFLRKFEATILKKEEEKTVMVGRSISWTLVDEEKEEDEKLEDSWSLMTESDLIAVFDQYPFTELLAYLLDMEQNDEGKFRYSPSRTSSYDVISLFAFSSNLITLLSKIFDTYNLLRYRQFLKCVSRIIRLVTQVVSDHWLSYRNYRIDIIGDSTETIPTSQHPTQSQFNLKRLQMQFDQLFLTAAKHILSSHSAGAIQFLSTMPFEAIQSKSMWAVLFLAVDHKPDLATIIKYAGPENVPSVKELDISPNEGIFLLTALSNMAISRNGIEDRELIEAIANLIIEIAFLNRSLKTLYSKNGKDFLDTICTKHSFVVTSLLKYVDQEIEHMRDVMVYIFQLLPLSHWCPTIHDLEKIRTWLLHKAVTSEENQTARILLSNLNYQLTEMEDKLFLPRCYHHLIAIMIVEGYGVSFPDYPGGIQKLGNKDAGFISQVSKYAVSSFTKLMQSKTHAEYLAWGWDVLLKLKLHESEVTGLDLEQNLEDFLKAVSSQNHSNKTGWCITTLNALWNKKSFEFQIEETPSLINVNIALKSNGLFANYVAFSMTKDSHFVDLLLSKGIRYMTTLKDWYQYEAVMHMICNIVPLFLSCPERLFVDSFMQILNKLIHVDVDKAGYTDKIWQYFIAGTYSQKLSALVTAQIMQGQKHSVGKAQRYLSFWIFLFLKLPRWSRDCGVLFQIDQLCKTAFSVANGFTIIEDTLYDEYKALIKSNESRGMLSSMMGWLSANQLSPNPTGDFCYYAFASLRVEKRYEEEIGITNEIAKKLVSNSSMTVEEAFKKCKGSIKARYVPPMPSLTIYRWAEQAMVTPKDHPFLSIIWQQFFLLFLRKPTQESGIPSRTGVGMRFFQSPTLSSLLKDMKNSLRATASYHQEKSTLGESGDESNNKTPAKEHQYAKEFHELLSGLFQGFALWLEESRLHDPNLYLDSLPDAYMPDLLMKIFQGNQVLICFVLYVFYKKLQTFLRL</sequence>
<feature type="compositionally biased region" description="Polar residues" evidence="3">
    <location>
        <begin position="17"/>
        <end position="50"/>
    </location>
</feature>
<feature type="region of interest" description="Disordered" evidence="3">
    <location>
        <begin position="1408"/>
        <end position="1427"/>
    </location>
</feature>
<keyword evidence="2" id="KW-0072">Autophagy</keyword>
<protein>
    <recommendedName>
        <fullName evidence="4">Epg5-like TPR domain-containing protein</fullName>
    </recommendedName>
</protein>
<reference evidence="5" key="1">
    <citation type="submission" date="2021-01" db="UniProtKB">
        <authorList>
            <consortium name="EnsemblMetazoa"/>
        </authorList>
    </citation>
    <scope>IDENTIFICATION</scope>
</reference>
<accession>A0A7M5WWU6</accession>
<evidence type="ECO:0000256" key="1">
    <source>
        <dbReference type="ARBA" id="ARBA00010948"/>
    </source>
</evidence>
<organism evidence="5 6">
    <name type="scientific">Clytia hemisphaerica</name>
    <dbReference type="NCBI Taxonomy" id="252671"/>
    <lineage>
        <taxon>Eukaryota</taxon>
        <taxon>Metazoa</taxon>
        <taxon>Cnidaria</taxon>
        <taxon>Hydrozoa</taxon>
        <taxon>Hydroidolina</taxon>
        <taxon>Leptothecata</taxon>
        <taxon>Obeliida</taxon>
        <taxon>Clytiidae</taxon>
        <taxon>Clytia</taxon>
    </lineage>
</organism>
<feature type="compositionally biased region" description="Basic and acidic residues" evidence="3">
    <location>
        <begin position="96"/>
        <end position="106"/>
    </location>
</feature>
<name>A0A7M5WWU6_9CNID</name>
<dbReference type="InterPro" id="IPR051436">
    <property type="entry name" value="Autophagy-related_EPG5"/>
</dbReference>
<proteinExistence type="inferred from homology"/>
<dbReference type="Pfam" id="PF26573">
    <property type="entry name" value="TPR_Epg5_2"/>
    <property type="match status" value="1"/>
</dbReference>
<dbReference type="GO" id="GO:0097352">
    <property type="term" value="P:autophagosome maturation"/>
    <property type="evidence" value="ECO:0007669"/>
    <property type="project" value="TreeGrafter"/>
</dbReference>
<evidence type="ECO:0000256" key="2">
    <source>
        <dbReference type="ARBA" id="ARBA00023006"/>
    </source>
</evidence>
<feature type="compositionally biased region" description="Basic and acidic residues" evidence="3">
    <location>
        <begin position="51"/>
        <end position="62"/>
    </location>
</feature>
<feature type="domain" description="Epg5-like TPR" evidence="4">
    <location>
        <begin position="1294"/>
        <end position="1482"/>
    </location>
</feature>
<dbReference type="Proteomes" id="UP000594262">
    <property type="component" value="Unplaced"/>
</dbReference>
<dbReference type="EnsemblMetazoa" id="CLYHEMT014334.1">
    <property type="protein sequence ID" value="CLYHEMP014334.1"/>
    <property type="gene ID" value="CLYHEMG014334"/>
</dbReference>
<dbReference type="PANTHER" id="PTHR31139">
    <property type="entry name" value="ECTOPIC P GRANULES PROTEIN 5 HOMOLOG"/>
    <property type="match status" value="1"/>
</dbReference>
<feature type="compositionally biased region" description="Polar residues" evidence="3">
    <location>
        <begin position="115"/>
        <end position="126"/>
    </location>
</feature>
<comment type="similarity">
    <text evidence="1">Belongs to the EPG5 family.</text>
</comment>
<dbReference type="OrthoDB" id="75419at2759"/>
<dbReference type="PANTHER" id="PTHR31139:SF4">
    <property type="entry name" value="ECTOPIC P GRANULES PROTEIN 5 HOMOLOG"/>
    <property type="match status" value="1"/>
</dbReference>
<keyword evidence="6" id="KW-1185">Reference proteome</keyword>
<evidence type="ECO:0000256" key="3">
    <source>
        <dbReference type="SAM" id="MobiDB-lite"/>
    </source>
</evidence>
<evidence type="ECO:0000259" key="4">
    <source>
        <dbReference type="Pfam" id="PF26573"/>
    </source>
</evidence>
<evidence type="ECO:0000313" key="6">
    <source>
        <dbReference type="Proteomes" id="UP000594262"/>
    </source>
</evidence>
<evidence type="ECO:0000313" key="5">
    <source>
        <dbReference type="EnsemblMetazoa" id="CLYHEMP014334.1"/>
    </source>
</evidence>
<dbReference type="GO" id="GO:0005737">
    <property type="term" value="C:cytoplasm"/>
    <property type="evidence" value="ECO:0007669"/>
    <property type="project" value="TreeGrafter"/>
</dbReference>
<dbReference type="InterPro" id="IPR058750">
    <property type="entry name" value="TPR_Epg5"/>
</dbReference>